<name>A0A512N887_9HYPH</name>
<dbReference type="SUPFAM" id="SSF142906">
    <property type="entry name" value="YjbR-like"/>
    <property type="match status" value="1"/>
</dbReference>
<proteinExistence type="predicted"/>
<reference evidence="1 2" key="1">
    <citation type="submission" date="2019-07" db="EMBL/GenBank/DDBJ databases">
        <title>Whole genome shotgun sequence of Reyranella soli NBRC 108950.</title>
        <authorList>
            <person name="Hosoyama A."/>
            <person name="Uohara A."/>
            <person name="Ohji S."/>
            <person name="Ichikawa N."/>
        </authorList>
    </citation>
    <scope>NUCLEOTIDE SEQUENCE [LARGE SCALE GENOMIC DNA]</scope>
    <source>
        <strain evidence="1 2">NBRC 108950</strain>
    </source>
</reference>
<dbReference type="InterPro" id="IPR038056">
    <property type="entry name" value="YjbR-like_sf"/>
</dbReference>
<evidence type="ECO:0008006" key="3">
    <source>
        <dbReference type="Google" id="ProtNLM"/>
    </source>
</evidence>
<evidence type="ECO:0000313" key="1">
    <source>
        <dbReference type="EMBL" id="GEP55206.1"/>
    </source>
</evidence>
<sequence>MMKSRRRPEVPKTVLARLRKACLALPETREEQAWTGTRWRIRKETFAHVLMIADGWPPAYARVAGTDGPACVLTFQSLGPRVDPETFSRAPYFRPLWRPDIVGRILDSDVDCADIAKLLTASYCLLAPKKLVEAVRAGQAADHKTRSQRKKRQ</sequence>
<dbReference type="AlphaFoldDB" id="A0A512N887"/>
<organism evidence="1 2">
    <name type="scientific">Reyranella soli</name>
    <dbReference type="NCBI Taxonomy" id="1230389"/>
    <lineage>
        <taxon>Bacteria</taxon>
        <taxon>Pseudomonadati</taxon>
        <taxon>Pseudomonadota</taxon>
        <taxon>Alphaproteobacteria</taxon>
        <taxon>Hyphomicrobiales</taxon>
        <taxon>Reyranellaceae</taxon>
        <taxon>Reyranella</taxon>
    </lineage>
</organism>
<comment type="caution">
    <text evidence="1">The sequence shown here is derived from an EMBL/GenBank/DDBJ whole genome shotgun (WGS) entry which is preliminary data.</text>
</comment>
<keyword evidence="2" id="KW-1185">Reference proteome</keyword>
<accession>A0A512N887</accession>
<evidence type="ECO:0000313" key="2">
    <source>
        <dbReference type="Proteomes" id="UP000321058"/>
    </source>
</evidence>
<dbReference type="EMBL" id="BKAJ01000035">
    <property type="protein sequence ID" value="GEP55206.1"/>
    <property type="molecule type" value="Genomic_DNA"/>
</dbReference>
<protein>
    <recommendedName>
        <fullName evidence="3">MmcQ/YjbR family DNA-binding protein</fullName>
    </recommendedName>
</protein>
<gene>
    <name evidence="1" type="ORF">RSO01_23720</name>
</gene>
<dbReference type="Proteomes" id="UP000321058">
    <property type="component" value="Unassembled WGS sequence"/>
</dbReference>